<protein>
    <submittedName>
        <fullName evidence="1">Uncharacterized protein</fullName>
    </submittedName>
</protein>
<reference evidence="1" key="1">
    <citation type="submission" date="2023-11" db="EMBL/GenBank/DDBJ databases">
        <authorList>
            <person name="De Vega J J."/>
            <person name="De Vega J J."/>
        </authorList>
    </citation>
    <scope>NUCLEOTIDE SEQUENCE</scope>
</reference>
<comment type="caution">
    <text evidence="1">The sequence shown here is derived from an EMBL/GenBank/DDBJ whole genome shotgun (WGS) entry which is preliminary data.</text>
</comment>
<dbReference type="Proteomes" id="UP001295794">
    <property type="component" value="Unassembled WGS sequence"/>
</dbReference>
<evidence type="ECO:0000313" key="1">
    <source>
        <dbReference type="EMBL" id="CAK5282080.1"/>
    </source>
</evidence>
<proteinExistence type="predicted"/>
<accession>A0AAD2HVX2</accession>
<dbReference type="AlphaFoldDB" id="A0AAD2HVX2"/>
<evidence type="ECO:0000313" key="2">
    <source>
        <dbReference type="Proteomes" id="UP001295794"/>
    </source>
</evidence>
<sequence>MDQHNKWNYKFRLALHSGIDPFIGLIHWMKIWWNNSNSRLIPKYHLDVIEQLGFMPLVMQSNPGNENTAVANGHTLIHHHQDSNL</sequence>
<organism evidence="1 2">
    <name type="scientific">Mycena citricolor</name>
    <dbReference type="NCBI Taxonomy" id="2018698"/>
    <lineage>
        <taxon>Eukaryota</taxon>
        <taxon>Fungi</taxon>
        <taxon>Dikarya</taxon>
        <taxon>Basidiomycota</taxon>
        <taxon>Agaricomycotina</taxon>
        <taxon>Agaricomycetes</taxon>
        <taxon>Agaricomycetidae</taxon>
        <taxon>Agaricales</taxon>
        <taxon>Marasmiineae</taxon>
        <taxon>Mycenaceae</taxon>
        <taxon>Mycena</taxon>
    </lineage>
</organism>
<keyword evidence="2" id="KW-1185">Reference proteome</keyword>
<gene>
    <name evidence="1" type="ORF">MYCIT1_LOCUS33527</name>
</gene>
<dbReference type="EMBL" id="CAVNYO010000446">
    <property type="protein sequence ID" value="CAK5282080.1"/>
    <property type="molecule type" value="Genomic_DNA"/>
</dbReference>
<name>A0AAD2HVX2_9AGAR</name>